<feature type="domain" description="G-protein coupled receptors family 2 profile 2" evidence="9">
    <location>
        <begin position="1120"/>
        <end position="1382"/>
    </location>
</feature>
<keyword evidence="5" id="KW-1015">Disulfide bond</keyword>
<feature type="compositionally biased region" description="Polar residues" evidence="7">
    <location>
        <begin position="1473"/>
        <end position="1500"/>
    </location>
</feature>
<evidence type="ECO:0000256" key="6">
    <source>
        <dbReference type="SAM" id="Coils"/>
    </source>
</evidence>
<dbReference type="InterPro" id="IPR036024">
    <property type="entry name" value="Somatomedin_B-like_dom_sf"/>
</dbReference>
<evidence type="ECO:0000256" key="2">
    <source>
        <dbReference type="ARBA" id="ARBA00022692"/>
    </source>
</evidence>
<dbReference type="Pfam" id="PF00002">
    <property type="entry name" value="7tm_2"/>
    <property type="match status" value="1"/>
</dbReference>
<dbReference type="PANTHER" id="PTHR45902:SF4">
    <property type="entry name" value="G-PROTEIN COUPLED RECEPTORS FAMILY 2 PROFILE 2 DOMAIN-CONTAINING PROTEIN"/>
    <property type="match status" value="1"/>
</dbReference>
<keyword evidence="12" id="KW-1185">Reference proteome</keyword>
<evidence type="ECO:0000256" key="8">
    <source>
        <dbReference type="SAM" id="Phobius"/>
    </source>
</evidence>
<organism evidence="11 12">
    <name type="scientific">Tigriopus californicus</name>
    <name type="common">Marine copepod</name>
    <dbReference type="NCBI Taxonomy" id="6832"/>
    <lineage>
        <taxon>Eukaryota</taxon>
        <taxon>Metazoa</taxon>
        <taxon>Ecdysozoa</taxon>
        <taxon>Arthropoda</taxon>
        <taxon>Crustacea</taxon>
        <taxon>Multicrustacea</taxon>
        <taxon>Hexanauplia</taxon>
        <taxon>Copepoda</taxon>
        <taxon>Harpacticoida</taxon>
        <taxon>Harpacticidae</taxon>
        <taxon>Tigriopus</taxon>
    </lineage>
</organism>
<dbReference type="InterPro" id="IPR001212">
    <property type="entry name" value="Somatomedin_B_dom"/>
</dbReference>
<gene>
    <name evidence="11" type="ORF">TCAL_01959</name>
</gene>
<feature type="transmembrane region" description="Helical" evidence="8">
    <location>
        <begin position="1186"/>
        <end position="1211"/>
    </location>
</feature>
<proteinExistence type="predicted"/>
<evidence type="ECO:0000259" key="10">
    <source>
        <dbReference type="PROSITE" id="PS50958"/>
    </source>
</evidence>
<keyword evidence="2 8" id="KW-0812">Transmembrane</keyword>
<comment type="subcellular location">
    <subcellularLocation>
        <location evidence="1">Membrane</location>
        <topology evidence="1">Multi-pass membrane protein</topology>
    </subcellularLocation>
</comment>
<evidence type="ECO:0000313" key="11">
    <source>
        <dbReference type="EMBL" id="TRY79274.1"/>
    </source>
</evidence>
<dbReference type="EMBL" id="VCGU01000002">
    <property type="protein sequence ID" value="TRY79274.1"/>
    <property type="molecule type" value="Genomic_DNA"/>
</dbReference>
<dbReference type="GO" id="GO:0007166">
    <property type="term" value="P:cell surface receptor signaling pathway"/>
    <property type="evidence" value="ECO:0007669"/>
    <property type="project" value="InterPro"/>
</dbReference>
<dbReference type="SUPFAM" id="SSF81321">
    <property type="entry name" value="Family A G protein-coupled receptor-like"/>
    <property type="match status" value="1"/>
</dbReference>
<dbReference type="GO" id="GO:0004930">
    <property type="term" value="F:G protein-coupled receptor activity"/>
    <property type="evidence" value="ECO:0007669"/>
    <property type="project" value="InterPro"/>
</dbReference>
<dbReference type="PROSITE" id="PS00524">
    <property type="entry name" value="SMB_1"/>
    <property type="match status" value="1"/>
</dbReference>
<dbReference type="PANTHER" id="PTHR45902">
    <property type="entry name" value="LATROPHILIN RECEPTOR-LIKE PROTEIN A"/>
    <property type="match status" value="1"/>
</dbReference>
<evidence type="ECO:0000259" key="9">
    <source>
        <dbReference type="PROSITE" id="PS50261"/>
    </source>
</evidence>
<reference evidence="11 12" key="1">
    <citation type="journal article" date="2018" name="Nat. Ecol. Evol.">
        <title>Genomic signatures of mitonuclear coevolution across populations of Tigriopus californicus.</title>
        <authorList>
            <person name="Barreto F.S."/>
            <person name="Watson E.T."/>
            <person name="Lima T.G."/>
            <person name="Willett C.S."/>
            <person name="Edmands S."/>
            <person name="Li W."/>
            <person name="Burton R.S."/>
        </authorList>
    </citation>
    <scope>NUCLEOTIDE SEQUENCE [LARGE SCALE GENOMIC DNA]</scope>
    <source>
        <strain evidence="11 12">San Diego</strain>
    </source>
</reference>
<dbReference type="InterPro" id="IPR053231">
    <property type="entry name" value="GPCR_LN-TM7"/>
</dbReference>
<evidence type="ECO:0000256" key="3">
    <source>
        <dbReference type="ARBA" id="ARBA00022989"/>
    </source>
</evidence>
<sequence length="1535" mass="177076">MTLEHIEREILIPKKIPFPIGQAAVKYSESYQQFKGGKLPEDKYPLVSDPPIQGRGQLQFSPRQWDRIIQATEPPSNPIPLEELRKRAWSSKPHPVLSEKELLEAQRLIRLKEEQAQAEEARDEAEMAKIRVEKKHQQWDKIQAAKEMLRCQDERHSQIQQALLQSEIIAINEKNIKDKQRKSWMEEARQRTLERSVRDQFDKYEGILKESVAKSLEVENHLKKQLDKYDRKAFHQSQKEITRIHQEKLKETLELEARELAKARAIQESLYKRKEHFEKMMKNRVVDIGKKQFRAKESYAKDVLPKAEESLKKEDEKIALQLSENEKRHHEDISKAEKIKLEHLEQLKEFREKDQIIKEDLRCQVKNEKLELFEKQQRDLAEHLRRTRSTMSRIQNKKTQLIDFWDKQSAELIQQRRDWTQMKADCAQKKTQQELDLERSFYHDLDQIEMEQLERGCSKWMLDDSKIPPDDPRCLSRMSCKGRCGDYFGTTKPLESLCACDEDCNFFGDCCKDYTDYCPQGVTPVILHHHGEVQCFAMHPSMEEALGVYVVSQCPPSFSDATIRSMCEILDDFNKTLDEKIWFKNSFCQQCWLGELSSSLLAKLRKVNGSRYCIPELNGCRSPQFSNALQKEICDKYYMPVLYEDHSSGMAQFIAYNNLDCLTCDTEEATWDQIYCYPLGTYPLLGSGTKDFTFINPRNPSRQEVLFTSVLKNAFSFGIPESISILINFGFSEKHVMYSAEEWNENCGSNAVYDPFSEVCRALYCNSNFDLSDFECLNESESNGTSHGSILLPSADVLVRLGVLAFTQKANQTSPEEVRRMIHTNFEIQFCDFLYISHNRTSNLSVSFVGNKTLSGKDANVDLVANITQALIEEHRLTDYIIEYTELQELVLGLNFFNEALEFTLNFVLKERAKDNRTQEDATDRVIAHLTEIISENNFQFEMNGIQVMVTSMHESTLYSDTELAIWCRGGQLTNYTHDLINISIASDNEKSVYDGNWTMSIVILESGENFSEGEFVANLMYQGVYHDDIADFSGTVLVCENRAFINDSACPRVRFKPDQFDWDNYQANKGDLNFTGDAVDLFGIDNPLHHWQYKVLGNGDIETCVDIWMPPFLMTDLVEAYLSLILTSTSALCLLITLLTYSLFSELRNLPGLNLMGLALSTFTYQVVFLSGVNEATTKHHNLCILVAVIVHFCILNSFFWTNVMAWDIYQTFGKRNIISRIRPKRYIRKYTFYTCGSSFLIVSFAVLCDFSEVIPNFHVGYGQYSCWISNAEAAAVFIALPVTVILIANIVLYLLTISSINHVSNLVRNRGVQSRRGRRDVLLYIRIFCILGFTWLFGLLTILVPSTEAMRSVEMILVYFHVIFNGLQGVFIFSVFTTNKRVFNLYKEMFKSLRSKFHRQPIPLQNRSTHLRHPPAIEVHHHLCTCAKDKFKTDNESFHNCLSSLEVNDAILVFAMDEDGRMKLRNRKASNESNASNQSTITQSTSLGSFRQNSNDTVRQFECNLSDVDEDRETTSQTLSHEVTEEAKGSTLG</sequence>
<feature type="compositionally biased region" description="Basic and acidic residues" evidence="7">
    <location>
        <begin position="1524"/>
        <end position="1535"/>
    </location>
</feature>
<name>A0A553PNL8_TIGCA</name>
<dbReference type="SUPFAM" id="SSF90188">
    <property type="entry name" value="Somatomedin B domain"/>
    <property type="match status" value="1"/>
</dbReference>
<dbReference type="InterPro" id="IPR000832">
    <property type="entry name" value="GPCR_2_secretin-like"/>
</dbReference>
<evidence type="ECO:0000256" key="5">
    <source>
        <dbReference type="ARBA" id="ARBA00023157"/>
    </source>
</evidence>
<keyword evidence="3 8" id="KW-1133">Transmembrane helix</keyword>
<dbReference type="PROSITE" id="PS50261">
    <property type="entry name" value="G_PROTEIN_RECEP_F2_4"/>
    <property type="match status" value="1"/>
</dbReference>
<feature type="transmembrane region" description="Helical" evidence="8">
    <location>
        <begin position="1154"/>
        <end position="1174"/>
    </location>
</feature>
<feature type="transmembrane region" description="Helical" evidence="8">
    <location>
        <begin position="1276"/>
        <end position="1302"/>
    </location>
</feature>
<evidence type="ECO:0000256" key="7">
    <source>
        <dbReference type="SAM" id="MobiDB-lite"/>
    </source>
</evidence>
<keyword evidence="4 8" id="KW-0472">Membrane</keyword>
<feature type="domain" description="SMB" evidence="10">
    <location>
        <begin position="476"/>
        <end position="522"/>
    </location>
</feature>
<dbReference type="CDD" id="cd15039">
    <property type="entry name" value="7tmB3_Methuselah-like"/>
    <property type="match status" value="1"/>
</dbReference>
<feature type="transmembrane region" description="Helical" evidence="8">
    <location>
        <begin position="1232"/>
        <end position="1256"/>
    </location>
</feature>
<dbReference type="SMART" id="SM00201">
    <property type="entry name" value="SO"/>
    <property type="match status" value="1"/>
</dbReference>
<dbReference type="Proteomes" id="UP000318571">
    <property type="component" value="Chromosome 6"/>
</dbReference>
<feature type="coiled-coil region" evidence="6">
    <location>
        <begin position="102"/>
        <end position="138"/>
    </location>
</feature>
<dbReference type="PROSITE" id="PS50958">
    <property type="entry name" value="SMB_2"/>
    <property type="match status" value="1"/>
</dbReference>
<comment type="caution">
    <text evidence="11">The sequence shown here is derived from an EMBL/GenBank/DDBJ whole genome shotgun (WGS) entry which is preliminary data.</text>
</comment>
<protein>
    <recommendedName>
        <fullName evidence="13">G-protein coupled receptors family 2 profile 2 domain-containing protein</fullName>
    </recommendedName>
</protein>
<feature type="transmembrane region" description="Helical" evidence="8">
    <location>
        <begin position="1121"/>
        <end position="1142"/>
    </location>
</feature>
<feature type="region of interest" description="Disordered" evidence="7">
    <location>
        <begin position="1469"/>
        <end position="1535"/>
    </location>
</feature>
<evidence type="ECO:0008006" key="13">
    <source>
        <dbReference type="Google" id="ProtNLM"/>
    </source>
</evidence>
<dbReference type="GO" id="GO:0016020">
    <property type="term" value="C:membrane"/>
    <property type="evidence" value="ECO:0007669"/>
    <property type="project" value="UniProtKB-SubCell"/>
</dbReference>
<evidence type="ECO:0000313" key="12">
    <source>
        <dbReference type="Proteomes" id="UP000318571"/>
    </source>
</evidence>
<dbReference type="Gene3D" id="1.20.1070.10">
    <property type="entry name" value="Rhodopsin 7-helix transmembrane proteins"/>
    <property type="match status" value="1"/>
</dbReference>
<dbReference type="Gene3D" id="4.10.410.20">
    <property type="match status" value="1"/>
</dbReference>
<feature type="coiled-coil region" evidence="6">
    <location>
        <begin position="333"/>
        <end position="378"/>
    </location>
</feature>
<accession>A0A553PNL8</accession>
<keyword evidence="6" id="KW-0175">Coiled coil</keyword>
<dbReference type="Pfam" id="PF01033">
    <property type="entry name" value="Somatomedin_B"/>
    <property type="match status" value="1"/>
</dbReference>
<evidence type="ECO:0000256" key="1">
    <source>
        <dbReference type="ARBA" id="ARBA00004141"/>
    </source>
</evidence>
<feature type="transmembrane region" description="Helical" evidence="8">
    <location>
        <begin position="1358"/>
        <end position="1379"/>
    </location>
</feature>
<dbReference type="InterPro" id="IPR017981">
    <property type="entry name" value="GPCR_2-like_7TM"/>
</dbReference>
<feature type="transmembrane region" description="Helical" evidence="8">
    <location>
        <begin position="1323"/>
        <end position="1346"/>
    </location>
</feature>
<evidence type="ECO:0000256" key="4">
    <source>
        <dbReference type="ARBA" id="ARBA00023136"/>
    </source>
</evidence>